<feature type="transmembrane region" description="Helical" evidence="2">
    <location>
        <begin position="532"/>
        <end position="550"/>
    </location>
</feature>
<feature type="transmembrane region" description="Helical" evidence="2">
    <location>
        <begin position="281"/>
        <end position="300"/>
    </location>
</feature>
<feature type="transmembrane region" description="Helical" evidence="2">
    <location>
        <begin position="145"/>
        <end position="166"/>
    </location>
</feature>
<feature type="transmembrane region" description="Helical" evidence="2">
    <location>
        <begin position="676"/>
        <end position="693"/>
    </location>
</feature>
<protein>
    <submittedName>
        <fullName evidence="3">DUF2339 domain-containing protein</fullName>
    </submittedName>
</protein>
<evidence type="ECO:0000256" key="2">
    <source>
        <dbReference type="SAM" id="Phobius"/>
    </source>
</evidence>
<dbReference type="AlphaFoldDB" id="A0A4P7W1E4"/>
<feature type="transmembrane region" description="Helical" evidence="2">
    <location>
        <begin position="259"/>
        <end position="275"/>
    </location>
</feature>
<feature type="transmembrane region" description="Helical" evidence="2">
    <location>
        <begin position="364"/>
        <end position="385"/>
    </location>
</feature>
<sequence>METIILLILVTILIFVIKNNSDISLIKAQNELNHLNLERLRKRLENFEIKGEAEIQNVIDTNTETEKCPDINIGTQSSEKTVDNVPPITDNEEEKGLPTVPPFTPIAVNGDQPDSPDTDQCTPNEVSPDEEHACNPRKANWERLIGINIFSKIGILILITGVGFFVKYAIDKEWINEMTRTILGICAGFTLWGIAYRIRDDYRNFSSILAGGGFAICFLCIGIAFHLYSLFSATATFISLVALTLSMILISLKFDRAELAFISIIGGFVTPFISSDGNGSFLFVLGYMALLNTAMSAITIHKKWHSLPILSCWLTYIICIAGYISNEFREIYGWGLVAIIYYFILFTISLTVTLNRSQLRLRTVFLNLSAIILNSLAYLSLTTLLAEKTALLSHFDGCAGIIGAAINFGIYLRYYLNKEDGPASNLLIILIAGFSLATILIQFSNPNIYIAGIGLEAAIASWLYSYSGKRIFKIIALIIGLPLSCCLIHSVVFGYDSYDESWGYIVTAIAFTWSAYYNFIRQSREGKCCESILSSGALWAGATIGLSGSHAIFSHFFIGVAADGLTLLLTATAMSVILLTTTNYRMRSTYLLFPGSIAAVFALMSHTSEEMPIANLPLLLSMAGFTYAYLICGKDIFIRKLIQLPNISYYTIYFNLATAVYAVSVALNLLDISGLSHLHSAGVSIALTGCAAIEMALGMRYQNKLLRFISLGIFGIVIVKLLVFDLWRMAAIGRIIVFILLGVILLAVSFFYQRLRNVLIDKLPQEDK</sequence>
<feature type="transmembrane region" description="Helical" evidence="2">
    <location>
        <begin position="613"/>
        <end position="632"/>
    </location>
</feature>
<feature type="transmembrane region" description="Helical" evidence="2">
    <location>
        <begin position="730"/>
        <end position="752"/>
    </location>
</feature>
<feature type="transmembrane region" description="Helical" evidence="2">
    <location>
        <begin position="307"/>
        <end position="325"/>
    </location>
</feature>
<keyword evidence="2" id="KW-1133">Transmembrane helix</keyword>
<reference evidence="4" key="1">
    <citation type="submission" date="2019-02" db="EMBL/GenBank/DDBJ databases">
        <title>Isolation and identification of novel species under the genus Muribaculum.</title>
        <authorList>
            <person name="Miyake S."/>
            <person name="Ding Y."/>
            <person name="Low A."/>
            <person name="Soh M."/>
            <person name="Seedorf H."/>
        </authorList>
    </citation>
    <scope>NUCLEOTIDE SEQUENCE [LARGE SCALE GENOMIC DNA]</scope>
    <source>
        <strain evidence="4">H5</strain>
    </source>
</reference>
<evidence type="ECO:0000256" key="1">
    <source>
        <dbReference type="SAM" id="MobiDB-lite"/>
    </source>
</evidence>
<evidence type="ECO:0000313" key="4">
    <source>
        <dbReference type="Proteomes" id="UP000297149"/>
    </source>
</evidence>
<dbReference type="RefSeq" id="WP_136414383.1">
    <property type="nucleotide sequence ID" value="NZ_CAXHQF010000007.1"/>
</dbReference>
<feature type="transmembrane region" description="Helical" evidence="2">
    <location>
        <begin position="652"/>
        <end position="670"/>
    </location>
</feature>
<feature type="transmembrane region" description="Helical" evidence="2">
    <location>
        <begin position="234"/>
        <end position="252"/>
    </location>
</feature>
<dbReference type="InterPro" id="IPR019286">
    <property type="entry name" value="DUF2339_TM"/>
</dbReference>
<gene>
    <name evidence="3" type="ORF">E7747_04550</name>
</gene>
<proteinExistence type="predicted"/>
<dbReference type="KEGG" id="ddb:E7747_04550"/>
<feature type="transmembrane region" description="Helical" evidence="2">
    <location>
        <begin position="391"/>
        <end position="412"/>
    </location>
</feature>
<feature type="transmembrane region" description="Helical" evidence="2">
    <location>
        <begin position="448"/>
        <end position="467"/>
    </location>
</feature>
<keyword evidence="2" id="KW-0812">Transmembrane</keyword>
<accession>A0A4P7W1E4</accession>
<dbReference type="EMBL" id="CP039396">
    <property type="protein sequence ID" value="QCD41617.1"/>
    <property type="molecule type" value="Genomic_DNA"/>
</dbReference>
<dbReference type="Proteomes" id="UP000297149">
    <property type="component" value="Chromosome"/>
</dbReference>
<feature type="transmembrane region" description="Helical" evidence="2">
    <location>
        <begin position="590"/>
        <end position="607"/>
    </location>
</feature>
<feature type="transmembrane region" description="Helical" evidence="2">
    <location>
        <begin position="705"/>
        <end position="724"/>
    </location>
</feature>
<feature type="transmembrane region" description="Helical" evidence="2">
    <location>
        <begin position="208"/>
        <end position="228"/>
    </location>
</feature>
<feature type="transmembrane region" description="Helical" evidence="2">
    <location>
        <begin position="424"/>
        <end position="442"/>
    </location>
</feature>
<feature type="transmembrane region" description="Helical" evidence="2">
    <location>
        <begin position="501"/>
        <end position="520"/>
    </location>
</feature>
<dbReference type="PANTHER" id="PTHR38434:SF1">
    <property type="entry name" value="BLL2549 PROTEIN"/>
    <property type="match status" value="1"/>
</dbReference>
<feature type="transmembrane region" description="Helical" evidence="2">
    <location>
        <begin position="556"/>
        <end position="578"/>
    </location>
</feature>
<name>A0A4P7W1E4_9BACT</name>
<evidence type="ECO:0000313" key="3">
    <source>
        <dbReference type="EMBL" id="QCD41617.1"/>
    </source>
</evidence>
<feature type="transmembrane region" description="Helical" evidence="2">
    <location>
        <begin position="474"/>
        <end position="495"/>
    </location>
</feature>
<feature type="transmembrane region" description="Helical" evidence="2">
    <location>
        <begin position="331"/>
        <end position="352"/>
    </location>
</feature>
<organism evidence="3 4">
    <name type="scientific">Duncaniella dubosii</name>
    <dbReference type="NCBI Taxonomy" id="2518971"/>
    <lineage>
        <taxon>Bacteria</taxon>
        <taxon>Pseudomonadati</taxon>
        <taxon>Bacteroidota</taxon>
        <taxon>Bacteroidia</taxon>
        <taxon>Bacteroidales</taxon>
        <taxon>Muribaculaceae</taxon>
        <taxon>Duncaniella</taxon>
    </lineage>
</organism>
<keyword evidence="2" id="KW-0472">Membrane</keyword>
<dbReference type="Pfam" id="PF10101">
    <property type="entry name" value="DUF2339"/>
    <property type="match status" value="1"/>
</dbReference>
<feature type="transmembrane region" description="Helical" evidence="2">
    <location>
        <begin position="178"/>
        <end position="196"/>
    </location>
</feature>
<keyword evidence="4" id="KW-1185">Reference proteome</keyword>
<dbReference type="PANTHER" id="PTHR38434">
    <property type="entry name" value="BLL2549 PROTEIN"/>
    <property type="match status" value="1"/>
</dbReference>
<feature type="region of interest" description="Disordered" evidence="1">
    <location>
        <begin position="109"/>
        <end position="133"/>
    </location>
</feature>